<dbReference type="Pfam" id="PF02734">
    <property type="entry name" value="Dak2"/>
    <property type="match status" value="1"/>
</dbReference>
<dbReference type="InterPro" id="IPR004007">
    <property type="entry name" value="DhaL_dom"/>
</dbReference>
<evidence type="ECO:0000313" key="3">
    <source>
        <dbReference type="Proteomes" id="UP001589692"/>
    </source>
</evidence>
<keyword evidence="3" id="KW-1185">Reference proteome</keyword>
<evidence type="ECO:0000259" key="1">
    <source>
        <dbReference type="SMART" id="SM01120"/>
    </source>
</evidence>
<proteinExistence type="predicted"/>
<dbReference type="EMBL" id="JBHMAA010000028">
    <property type="protein sequence ID" value="MFB9951741.1"/>
    <property type="molecule type" value="Genomic_DNA"/>
</dbReference>
<dbReference type="RefSeq" id="WP_377264558.1">
    <property type="nucleotide sequence ID" value="NZ_JBHMAA010000028.1"/>
</dbReference>
<organism evidence="2 3">
    <name type="scientific">Rhizobium puerariae</name>
    <dbReference type="NCBI Taxonomy" id="1585791"/>
    <lineage>
        <taxon>Bacteria</taxon>
        <taxon>Pseudomonadati</taxon>
        <taxon>Pseudomonadota</taxon>
        <taxon>Alphaproteobacteria</taxon>
        <taxon>Hyphomicrobiales</taxon>
        <taxon>Rhizobiaceae</taxon>
        <taxon>Rhizobium/Agrobacterium group</taxon>
        <taxon>Rhizobium</taxon>
    </lineage>
</organism>
<comment type="caution">
    <text evidence="2">The sequence shown here is derived from an EMBL/GenBank/DDBJ whole genome shotgun (WGS) entry which is preliminary data.</text>
</comment>
<gene>
    <name evidence="2" type="ORF">ACFFP0_23070</name>
</gene>
<name>A0ABV6AMA0_9HYPH</name>
<sequence>MKAADSISMVEMFSEIAVAIDENRSVLSGKNQAEWEHGATMSAMFGAIETALAGLEPSEWSPGRYFDFAAETLLAMEGIEPRLYAAAFRRAGTTLLRRKRLGPEEFGLAFTAMASGIRDHAGNQPRDQVIADVWEKAAAAYLDASKRDLPLADCLQAAAAAARGLASTTEHGRPFALSASLIIRAMHDALK</sequence>
<dbReference type="SMART" id="SM01120">
    <property type="entry name" value="Dak2"/>
    <property type="match status" value="1"/>
</dbReference>
<accession>A0ABV6AMA0</accession>
<dbReference type="SUPFAM" id="SSF101473">
    <property type="entry name" value="DhaL-like"/>
    <property type="match status" value="1"/>
</dbReference>
<dbReference type="InterPro" id="IPR036117">
    <property type="entry name" value="DhaL_dom_sf"/>
</dbReference>
<protein>
    <submittedName>
        <fullName evidence="2">DAK2 domain-containing protein</fullName>
    </submittedName>
</protein>
<evidence type="ECO:0000313" key="2">
    <source>
        <dbReference type="EMBL" id="MFB9951741.1"/>
    </source>
</evidence>
<feature type="domain" description="DhaL" evidence="1">
    <location>
        <begin position="37"/>
        <end position="188"/>
    </location>
</feature>
<dbReference type="Gene3D" id="1.25.40.340">
    <property type="match status" value="1"/>
</dbReference>
<reference evidence="2 3" key="1">
    <citation type="submission" date="2024-09" db="EMBL/GenBank/DDBJ databases">
        <authorList>
            <person name="Sun Q."/>
            <person name="Mori K."/>
        </authorList>
    </citation>
    <scope>NUCLEOTIDE SEQUENCE [LARGE SCALE GENOMIC DNA]</scope>
    <source>
        <strain evidence="2 3">TBRC 4938</strain>
    </source>
</reference>
<dbReference type="Proteomes" id="UP001589692">
    <property type="component" value="Unassembled WGS sequence"/>
</dbReference>